<reference evidence="1 2" key="1">
    <citation type="submission" date="2018-11" db="EMBL/GenBank/DDBJ databases">
        <title>Mesobaculum littorinae gen. nov., sp. nov., isolated from Littorina scabra that represents a novel genus of the order Rhodobacteraceae.</title>
        <authorList>
            <person name="Li F."/>
        </authorList>
    </citation>
    <scope>NUCLEOTIDE SEQUENCE [LARGE SCALE GENOMIC DNA]</scope>
    <source>
        <strain evidence="1 2">M0103</strain>
    </source>
</reference>
<dbReference type="Proteomes" id="UP000285908">
    <property type="component" value="Unassembled WGS sequence"/>
</dbReference>
<evidence type="ECO:0000313" key="2">
    <source>
        <dbReference type="Proteomes" id="UP000285908"/>
    </source>
</evidence>
<proteinExistence type="predicted"/>
<sequence>MILAASIAGLLIGCGRVAESRLNPFTWFGGSSTASAVPASTAAPEADPRPVMDQISSLTIDRTPGGAILRATGVPPTQGYWEGALIPVETAEPGVLSYTFRAAPPPEPTRVSTQASREVVVGLFLSNQTLAGVSEINVAAARNGLAVRR</sequence>
<protein>
    <submittedName>
        <fullName evidence="1">Uncharacterized protein</fullName>
    </submittedName>
</protein>
<keyword evidence="2" id="KW-1185">Reference proteome</keyword>
<evidence type="ECO:0000313" key="1">
    <source>
        <dbReference type="EMBL" id="RVV97324.1"/>
    </source>
</evidence>
<gene>
    <name evidence="1" type="ORF">EKE94_14555</name>
</gene>
<comment type="caution">
    <text evidence="1">The sequence shown here is derived from an EMBL/GenBank/DDBJ whole genome shotgun (WGS) entry which is preliminary data.</text>
</comment>
<accession>A0A438AF52</accession>
<dbReference type="OrthoDB" id="7773807at2"/>
<dbReference type="AlphaFoldDB" id="A0A438AF52"/>
<name>A0A438AF52_9RHOB</name>
<dbReference type="EMBL" id="RQXX01000005">
    <property type="protein sequence ID" value="RVV97324.1"/>
    <property type="molecule type" value="Genomic_DNA"/>
</dbReference>
<organism evidence="1 2">
    <name type="scientific">Mesobaculum littorinae</name>
    <dbReference type="NCBI Taxonomy" id="2486419"/>
    <lineage>
        <taxon>Bacteria</taxon>
        <taxon>Pseudomonadati</taxon>
        <taxon>Pseudomonadota</taxon>
        <taxon>Alphaproteobacteria</taxon>
        <taxon>Rhodobacterales</taxon>
        <taxon>Roseobacteraceae</taxon>
        <taxon>Mesobaculum</taxon>
    </lineage>
</organism>